<keyword evidence="6" id="KW-1015">Disulfide bond</keyword>
<comment type="subcellular location">
    <subcellularLocation>
        <location evidence="1 7">Membrane</location>
        <topology evidence="1 7">Multi-pass membrane protein</topology>
    </subcellularLocation>
</comment>
<name>A0A8I6SGS2_CIMLE</name>
<feature type="disulfide bond" evidence="6">
    <location>
        <begin position="153"/>
        <end position="172"/>
    </location>
</feature>
<dbReference type="PANTHER" id="PTHR19282:SF555">
    <property type="entry name" value="TETRASPANIN-2A"/>
    <property type="match status" value="1"/>
</dbReference>
<feature type="transmembrane region" description="Helical" evidence="7">
    <location>
        <begin position="86"/>
        <end position="108"/>
    </location>
</feature>
<dbReference type="PANTHER" id="PTHR19282">
    <property type="entry name" value="TETRASPANIN"/>
    <property type="match status" value="1"/>
</dbReference>
<dbReference type="SUPFAM" id="SSF48652">
    <property type="entry name" value="Tetraspanin"/>
    <property type="match status" value="1"/>
</dbReference>
<dbReference type="EnsemblMetazoa" id="XM_014405227.2">
    <property type="protein sequence ID" value="XP_014260713.1"/>
    <property type="gene ID" value="LOC106673202"/>
</dbReference>
<protein>
    <recommendedName>
        <fullName evidence="7">Tetraspanin</fullName>
    </recommendedName>
</protein>
<evidence type="ECO:0000256" key="3">
    <source>
        <dbReference type="ARBA" id="ARBA00022692"/>
    </source>
</evidence>
<dbReference type="GO" id="GO:0005886">
    <property type="term" value="C:plasma membrane"/>
    <property type="evidence" value="ECO:0007669"/>
    <property type="project" value="TreeGrafter"/>
</dbReference>
<evidence type="ECO:0000256" key="1">
    <source>
        <dbReference type="ARBA" id="ARBA00004141"/>
    </source>
</evidence>
<proteinExistence type="inferred from homology"/>
<dbReference type="AlphaFoldDB" id="A0A8I6SGS2"/>
<feature type="transmembrane region" description="Helical" evidence="7">
    <location>
        <begin position="198"/>
        <end position="225"/>
    </location>
</feature>
<dbReference type="CDD" id="cd03127">
    <property type="entry name" value="tetraspanin_LEL"/>
    <property type="match status" value="1"/>
</dbReference>
<keyword evidence="9" id="KW-1185">Reference proteome</keyword>
<feature type="transmembrane region" description="Helical" evidence="7">
    <location>
        <begin position="58"/>
        <end position="80"/>
    </location>
</feature>
<dbReference type="PRINTS" id="PR00259">
    <property type="entry name" value="TMFOUR"/>
</dbReference>
<feature type="transmembrane region" description="Helical" evidence="7">
    <location>
        <begin position="20"/>
        <end position="38"/>
    </location>
</feature>
<feature type="disulfide bond" evidence="6">
    <location>
        <begin position="152"/>
        <end position="185"/>
    </location>
</feature>
<dbReference type="Proteomes" id="UP000494040">
    <property type="component" value="Unassembled WGS sequence"/>
</dbReference>
<evidence type="ECO:0000256" key="2">
    <source>
        <dbReference type="ARBA" id="ARBA00006840"/>
    </source>
</evidence>
<dbReference type="InterPro" id="IPR018499">
    <property type="entry name" value="Tetraspanin/Peripherin"/>
</dbReference>
<evidence type="ECO:0000256" key="4">
    <source>
        <dbReference type="ARBA" id="ARBA00022989"/>
    </source>
</evidence>
<dbReference type="InterPro" id="IPR008952">
    <property type="entry name" value="Tetraspanin_EC2_sf"/>
</dbReference>
<dbReference type="OMA" id="YEFYIGI"/>
<evidence type="ECO:0000256" key="7">
    <source>
        <dbReference type="RuleBase" id="RU361218"/>
    </source>
</evidence>
<dbReference type="PIRSF" id="PIRSF002419">
    <property type="entry name" value="Tetraspanin"/>
    <property type="match status" value="1"/>
</dbReference>
<dbReference type="Gene3D" id="1.10.1450.10">
    <property type="entry name" value="Tetraspanin"/>
    <property type="match status" value="1"/>
</dbReference>
<dbReference type="Pfam" id="PF00335">
    <property type="entry name" value="Tetraspanin"/>
    <property type="match status" value="1"/>
</dbReference>
<evidence type="ECO:0000256" key="6">
    <source>
        <dbReference type="PIRSR" id="PIRSR002419-1"/>
    </source>
</evidence>
<dbReference type="RefSeq" id="XP_014260713.1">
    <property type="nucleotide sequence ID" value="XM_014405227.2"/>
</dbReference>
<comment type="similarity">
    <text evidence="2 7">Belongs to the tetraspanin (TM4SF) family.</text>
</comment>
<accession>A0A8I6SGS2</accession>
<dbReference type="GeneID" id="106673202"/>
<dbReference type="OrthoDB" id="10051670at2759"/>
<reference evidence="8" key="1">
    <citation type="submission" date="2022-01" db="UniProtKB">
        <authorList>
            <consortium name="EnsemblMetazoa"/>
        </authorList>
    </citation>
    <scope>IDENTIFICATION</scope>
</reference>
<evidence type="ECO:0000256" key="5">
    <source>
        <dbReference type="ARBA" id="ARBA00023136"/>
    </source>
</evidence>
<evidence type="ECO:0000313" key="8">
    <source>
        <dbReference type="EnsemblMetazoa" id="XP_014260713.1"/>
    </source>
</evidence>
<keyword evidence="4 7" id="KW-1133">Transmembrane helix</keyword>
<dbReference type="InterPro" id="IPR000301">
    <property type="entry name" value="Tetraspanin_animals"/>
</dbReference>
<keyword evidence="3 7" id="KW-0812">Transmembrane</keyword>
<keyword evidence="5 7" id="KW-0472">Membrane</keyword>
<dbReference type="KEGG" id="clec:106673202"/>
<sequence length="234" mass="25902">MVHYEKSITVIRGTLLCMNFVTWLIALAVIGLCFWLRFDSDIQEWVSMVEIQSFYIGLYIIIIAAILVSATGFVSCAATVSDNSTLIAANVVMQLLLFILGMAGVAVLMDNSTFRSAVHPVIKAMMLKLIILYPAYDDATATLSTLQTNIGCCGAEGPDDYINLRRPLPTNCRDTVTGNAYYYGCADELTWFLEQRSAWVSGLVIFLCCKKIVNAVLSIVLMQILKLQEEDIRG</sequence>
<dbReference type="CTD" id="31080"/>
<organism evidence="8 9">
    <name type="scientific">Cimex lectularius</name>
    <name type="common">Bed bug</name>
    <name type="synonym">Acanthia lectularia</name>
    <dbReference type="NCBI Taxonomy" id="79782"/>
    <lineage>
        <taxon>Eukaryota</taxon>
        <taxon>Metazoa</taxon>
        <taxon>Ecdysozoa</taxon>
        <taxon>Arthropoda</taxon>
        <taxon>Hexapoda</taxon>
        <taxon>Insecta</taxon>
        <taxon>Pterygota</taxon>
        <taxon>Neoptera</taxon>
        <taxon>Paraneoptera</taxon>
        <taxon>Hemiptera</taxon>
        <taxon>Heteroptera</taxon>
        <taxon>Panheteroptera</taxon>
        <taxon>Cimicomorpha</taxon>
        <taxon>Cimicidae</taxon>
        <taxon>Cimex</taxon>
    </lineage>
</organism>
<evidence type="ECO:0000313" key="9">
    <source>
        <dbReference type="Proteomes" id="UP000494040"/>
    </source>
</evidence>